<dbReference type="KEGG" id="suls:Sdiek1_0675"/>
<feature type="transmembrane region" description="Helical" evidence="5">
    <location>
        <begin position="194"/>
        <end position="214"/>
    </location>
</feature>
<gene>
    <name evidence="6" type="ORF">Sdiek1_0675</name>
</gene>
<evidence type="ECO:0000256" key="2">
    <source>
        <dbReference type="ARBA" id="ARBA00022692"/>
    </source>
</evidence>
<feature type="transmembrane region" description="Helical" evidence="5">
    <location>
        <begin position="128"/>
        <end position="155"/>
    </location>
</feature>
<organism evidence="6 7">
    <name type="scientific">Sulfurospirillum diekertiae</name>
    <dbReference type="NCBI Taxonomy" id="1854492"/>
    <lineage>
        <taxon>Bacteria</taxon>
        <taxon>Pseudomonadati</taxon>
        <taxon>Campylobacterota</taxon>
        <taxon>Epsilonproteobacteria</taxon>
        <taxon>Campylobacterales</taxon>
        <taxon>Sulfurospirillaceae</taxon>
        <taxon>Sulfurospirillum</taxon>
    </lineage>
</organism>
<feature type="transmembrane region" description="Helical" evidence="5">
    <location>
        <begin position="41"/>
        <end position="59"/>
    </location>
</feature>
<keyword evidence="3 5" id="KW-1133">Transmembrane helix</keyword>
<protein>
    <recommendedName>
        <fullName evidence="5">Probable membrane transporter protein</fullName>
    </recommendedName>
</protein>
<dbReference type="RefSeq" id="WP_087437885.1">
    <property type="nucleotide sequence ID" value="NZ_CP021416.1"/>
</dbReference>
<dbReference type="AlphaFoldDB" id="A0A1Y0HKE0"/>
<dbReference type="Pfam" id="PF01925">
    <property type="entry name" value="TauE"/>
    <property type="match status" value="1"/>
</dbReference>
<dbReference type="PANTHER" id="PTHR43701">
    <property type="entry name" value="MEMBRANE TRANSPORTER PROTEIN MJ0441-RELATED"/>
    <property type="match status" value="1"/>
</dbReference>
<keyword evidence="4 5" id="KW-0472">Membrane</keyword>
<evidence type="ECO:0000256" key="5">
    <source>
        <dbReference type="RuleBase" id="RU363041"/>
    </source>
</evidence>
<keyword evidence="7" id="KW-1185">Reference proteome</keyword>
<reference evidence="7" key="1">
    <citation type="submission" date="2017-05" db="EMBL/GenBank/DDBJ databases">
        <title>Dechlorination kinetics govern the competition between two new strains of the genus Sulfurospirillum.</title>
        <authorList>
            <person name="Buttet G.F."/>
            <person name="Murray A.M."/>
            <person name="Goris T."/>
            <person name="Burion M."/>
            <person name="Lin B."/>
            <person name="Rolle M."/>
            <person name="Maillard J."/>
        </authorList>
    </citation>
    <scope>NUCLEOTIDE SEQUENCE [LARGE SCALE GENOMIC DNA]</scope>
    <source>
        <strain evidence="7">SL2-1</strain>
    </source>
</reference>
<dbReference type="EMBL" id="CP021416">
    <property type="protein sequence ID" value="ARU47844.1"/>
    <property type="molecule type" value="Genomic_DNA"/>
</dbReference>
<dbReference type="PANTHER" id="PTHR43701:SF2">
    <property type="entry name" value="MEMBRANE TRANSPORTER PROTEIN YJNA-RELATED"/>
    <property type="match status" value="1"/>
</dbReference>
<feature type="transmembrane region" description="Helical" evidence="5">
    <location>
        <begin position="226"/>
        <end position="243"/>
    </location>
</feature>
<accession>A0A1Y0HKE0</accession>
<keyword evidence="2 5" id="KW-0812">Transmembrane</keyword>
<comment type="similarity">
    <text evidence="5">Belongs to the 4-toluene sulfonate uptake permease (TSUP) (TC 2.A.102) family.</text>
</comment>
<dbReference type="InterPro" id="IPR002781">
    <property type="entry name" value="TM_pro_TauE-like"/>
</dbReference>
<feature type="transmembrane region" description="Helical" evidence="5">
    <location>
        <begin position="167"/>
        <end position="188"/>
    </location>
</feature>
<feature type="transmembrane region" description="Helical" evidence="5">
    <location>
        <begin position="95"/>
        <end position="113"/>
    </location>
</feature>
<feature type="transmembrane region" description="Helical" evidence="5">
    <location>
        <begin position="71"/>
        <end position="88"/>
    </location>
</feature>
<evidence type="ECO:0000256" key="1">
    <source>
        <dbReference type="ARBA" id="ARBA00004141"/>
    </source>
</evidence>
<evidence type="ECO:0000256" key="4">
    <source>
        <dbReference type="ARBA" id="ARBA00023136"/>
    </source>
</evidence>
<comment type="subcellular location">
    <subcellularLocation>
        <location evidence="5">Cell membrane</location>
        <topology evidence="5">Multi-pass membrane protein</topology>
    </subcellularLocation>
    <subcellularLocation>
        <location evidence="1">Membrane</location>
        <topology evidence="1">Multi-pass membrane protein</topology>
    </subcellularLocation>
</comment>
<evidence type="ECO:0000313" key="7">
    <source>
        <dbReference type="Proteomes" id="UP000196005"/>
    </source>
</evidence>
<evidence type="ECO:0000256" key="3">
    <source>
        <dbReference type="ARBA" id="ARBA00022989"/>
    </source>
</evidence>
<keyword evidence="5" id="KW-1003">Cell membrane</keyword>
<dbReference type="InterPro" id="IPR051598">
    <property type="entry name" value="TSUP/Inactive_protease-like"/>
</dbReference>
<proteinExistence type="inferred from homology"/>
<sequence>MFVGLAFFGVLVGFSSGFFGIGGGTILVPALIYLGYDIKMAIGISVMQMIFSSMFGSYVNYKGGVLQLNSGIFLGFGALFGAALSGFIVNALPQIALLIMFAATLLMSIYKFFTAPLIPKSEPNESKFLLFVVGVVIGAIAISTGTGGAIFLTPVLVGFMNWDIKKAVGTTLFFIIFGSISGFVSLASHGLVDYSAGVAVGIGSLIGVYFGVKLSHRVEKKVQKRALLILYVIMFVLTINKILSEMNVL</sequence>
<name>A0A1Y0HKE0_9BACT</name>
<dbReference type="Proteomes" id="UP000196005">
    <property type="component" value="Chromosome"/>
</dbReference>
<evidence type="ECO:0000313" key="6">
    <source>
        <dbReference type="EMBL" id="ARU47844.1"/>
    </source>
</evidence>
<dbReference type="GO" id="GO:0005886">
    <property type="term" value="C:plasma membrane"/>
    <property type="evidence" value="ECO:0007669"/>
    <property type="project" value="UniProtKB-SubCell"/>
</dbReference>
<feature type="transmembrane region" description="Helical" evidence="5">
    <location>
        <begin position="6"/>
        <end position="34"/>
    </location>
</feature>
<dbReference type="OrthoDB" id="5329774at2"/>